<accession>A0A0E9T4H6</accession>
<name>A0A0E9T4H6_ANGAN</name>
<reference evidence="1" key="1">
    <citation type="submission" date="2014-11" db="EMBL/GenBank/DDBJ databases">
        <authorList>
            <person name="Amaro Gonzalez C."/>
        </authorList>
    </citation>
    <scope>NUCLEOTIDE SEQUENCE</scope>
</reference>
<protein>
    <submittedName>
        <fullName evidence="1">Uncharacterized protein</fullName>
    </submittedName>
</protein>
<evidence type="ECO:0000313" key="1">
    <source>
        <dbReference type="EMBL" id="JAH48519.1"/>
    </source>
</evidence>
<proteinExistence type="predicted"/>
<organism evidence="1">
    <name type="scientific">Anguilla anguilla</name>
    <name type="common">European freshwater eel</name>
    <name type="synonym">Muraena anguilla</name>
    <dbReference type="NCBI Taxonomy" id="7936"/>
    <lineage>
        <taxon>Eukaryota</taxon>
        <taxon>Metazoa</taxon>
        <taxon>Chordata</taxon>
        <taxon>Craniata</taxon>
        <taxon>Vertebrata</taxon>
        <taxon>Euteleostomi</taxon>
        <taxon>Actinopterygii</taxon>
        <taxon>Neopterygii</taxon>
        <taxon>Teleostei</taxon>
        <taxon>Anguilliformes</taxon>
        <taxon>Anguillidae</taxon>
        <taxon>Anguilla</taxon>
    </lineage>
</organism>
<dbReference type="EMBL" id="GBXM01060058">
    <property type="protein sequence ID" value="JAH48519.1"/>
    <property type="molecule type" value="Transcribed_RNA"/>
</dbReference>
<sequence length="35" mass="4232">MILDITRKKITVYYTGFYIQQGDRMDLLLLLRNII</sequence>
<reference evidence="1" key="2">
    <citation type="journal article" date="2015" name="Fish Shellfish Immunol.">
        <title>Early steps in the European eel (Anguilla anguilla)-Vibrio vulnificus interaction in the gills: Role of the RtxA13 toxin.</title>
        <authorList>
            <person name="Callol A."/>
            <person name="Pajuelo D."/>
            <person name="Ebbesson L."/>
            <person name="Teles M."/>
            <person name="MacKenzie S."/>
            <person name="Amaro C."/>
        </authorList>
    </citation>
    <scope>NUCLEOTIDE SEQUENCE</scope>
</reference>
<dbReference type="AlphaFoldDB" id="A0A0E9T4H6"/>